<keyword evidence="2" id="KW-1185">Reference proteome</keyword>
<organism evidence="1 2">
    <name type="scientific">Ferruginibacter yonginensis</name>
    <dbReference type="NCBI Taxonomy" id="1310416"/>
    <lineage>
        <taxon>Bacteria</taxon>
        <taxon>Pseudomonadati</taxon>
        <taxon>Bacteroidota</taxon>
        <taxon>Chitinophagia</taxon>
        <taxon>Chitinophagales</taxon>
        <taxon>Chitinophagaceae</taxon>
        <taxon>Ferruginibacter</taxon>
    </lineage>
</organism>
<dbReference type="RefSeq" id="WP_379709057.1">
    <property type="nucleotide sequence ID" value="NZ_JBHSCZ010000002.1"/>
</dbReference>
<gene>
    <name evidence="1" type="ORF">ACFOWM_09050</name>
</gene>
<dbReference type="EMBL" id="JBHSCZ010000002">
    <property type="protein sequence ID" value="MFC4263023.1"/>
    <property type="molecule type" value="Genomic_DNA"/>
</dbReference>
<dbReference type="Proteomes" id="UP001595907">
    <property type="component" value="Unassembled WGS sequence"/>
</dbReference>
<protein>
    <recommendedName>
        <fullName evidence="3">Response regulator receiver domain-containing protein</fullName>
    </recommendedName>
</protein>
<sequence>MAYNFLYIDDEQQEKIDGTISGLKCDELNITFSNPDPSWDEQIKILIEGQNEIDGIILDLRLQEEVNQAKGGKANYRGSTLAQELRTLSKEKLLKDLPIILLSATEQIDKSFDSTGIDLFDLRIVKDQVQEKDYPIFQRKLIAIAKAYINAKDLDTDNVPENLKSMLGNTKDLQIDFRLLDVLSQLIIAKHPFHQTSKFILKEIVCKPGVLINERYLAARLGVNIADSPDWEKLINLLDYFRYNGFFHDAWKRWWASELPVWWKKNVSKETDLQSLNAKQRVDILKEIFQLANLVPDIKLPKCSSSNFWVVCQGTSKPIAIIDGFRTAGGLHSYPWVEQHYVSIDAALERTNILAWKGLSPLEKERLEQVQKFYTRERK</sequence>
<comment type="caution">
    <text evidence="1">The sequence shown here is derived from an EMBL/GenBank/DDBJ whole genome shotgun (WGS) entry which is preliminary data.</text>
</comment>
<evidence type="ECO:0000313" key="1">
    <source>
        <dbReference type="EMBL" id="MFC4263023.1"/>
    </source>
</evidence>
<reference evidence="2" key="1">
    <citation type="journal article" date="2019" name="Int. J. Syst. Evol. Microbiol.">
        <title>The Global Catalogue of Microorganisms (GCM) 10K type strain sequencing project: providing services to taxonomists for standard genome sequencing and annotation.</title>
        <authorList>
            <consortium name="The Broad Institute Genomics Platform"/>
            <consortium name="The Broad Institute Genome Sequencing Center for Infectious Disease"/>
            <person name="Wu L."/>
            <person name="Ma J."/>
        </authorList>
    </citation>
    <scope>NUCLEOTIDE SEQUENCE [LARGE SCALE GENOMIC DNA]</scope>
    <source>
        <strain evidence="2">CECT 8289</strain>
    </source>
</reference>
<evidence type="ECO:0000313" key="2">
    <source>
        <dbReference type="Proteomes" id="UP001595907"/>
    </source>
</evidence>
<accession>A0ABV8QUE9</accession>
<proteinExistence type="predicted"/>
<name>A0ABV8QUE9_9BACT</name>
<evidence type="ECO:0008006" key="3">
    <source>
        <dbReference type="Google" id="ProtNLM"/>
    </source>
</evidence>